<evidence type="ECO:0000256" key="2">
    <source>
        <dbReference type="ARBA" id="ARBA00022448"/>
    </source>
</evidence>
<gene>
    <name evidence="6" type="ORF">LOC68_11130</name>
</gene>
<evidence type="ECO:0000256" key="3">
    <source>
        <dbReference type="ARBA" id="ARBA00023065"/>
    </source>
</evidence>
<proteinExistence type="inferred from homology"/>
<keyword evidence="3" id="KW-0406">Ion transport</keyword>
<name>A0A9X1MMB2_9BACT</name>
<evidence type="ECO:0000256" key="4">
    <source>
        <dbReference type="SAM" id="Coils"/>
    </source>
</evidence>
<dbReference type="NCBIfam" id="NF002565">
    <property type="entry name" value="PRK02195.1"/>
    <property type="match status" value="1"/>
</dbReference>
<dbReference type="Pfam" id="PF01813">
    <property type="entry name" value="ATP-synt_D"/>
    <property type="match status" value="1"/>
</dbReference>
<comment type="caution">
    <text evidence="6">The sequence shown here is derived from an EMBL/GenBank/DDBJ whole genome shotgun (WGS) entry which is preliminary data.</text>
</comment>
<keyword evidence="4" id="KW-0175">Coiled coil</keyword>
<dbReference type="AlphaFoldDB" id="A0A9X1MMB2"/>
<protein>
    <submittedName>
        <fullName evidence="6">V-type ATP synthase subunit D</fullName>
    </submittedName>
</protein>
<dbReference type="GO" id="GO:0046961">
    <property type="term" value="F:proton-transporting ATPase activity, rotational mechanism"/>
    <property type="evidence" value="ECO:0007669"/>
    <property type="project" value="InterPro"/>
</dbReference>
<keyword evidence="7" id="KW-1185">Reference proteome</keyword>
<dbReference type="EMBL" id="JAJKFT010000008">
    <property type="protein sequence ID" value="MCC9628952.1"/>
    <property type="molecule type" value="Genomic_DNA"/>
</dbReference>
<evidence type="ECO:0000313" key="7">
    <source>
        <dbReference type="Proteomes" id="UP001139103"/>
    </source>
</evidence>
<dbReference type="Gene3D" id="1.10.287.3240">
    <property type="match status" value="1"/>
</dbReference>
<evidence type="ECO:0000313" key="6">
    <source>
        <dbReference type="EMBL" id="MCC9628952.1"/>
    </source>
</evidence>
<sequence>MAKLRLSKNSLQHELQQLKLYKRLLPSLDLKRRQLTVEAKKARAELAAAVEAADSLETRIGQELPMLADDDLDASGLVRMEGYRLGEQNVVGIRLPILDQVEFAVSPYSRIGTPAWTDLLVGRLKAAAEARVHARIAEQRVAILDQAVRRITQRVNLFEKILIPTAKKNIQRIRIYLGDAERAAVVTSKLAKGKQQHASGPSDTEEQPE</sequence>
<dbReference type="InterPro" id="IPR002699">
    <property type="entry name" value="V_ATPase_D"/>
</dbReference>
<keyword evidence="2" id="KW-0813">Transport</keyword>
<evidence type="ECO:0000256" key="1">
    <source>
        <dbReference type="ARBA" id="ARBA00005850"/>
    </source>
</evidence>
<organism evidence="6 7">
    <name type="scientific">Blastopirellula sediminis</name>
    <dbReference type="NCBI Taxonomy" id="2894196"/>
    <lineage>
        <taxon>Bacteria</taxon>
        <taxon>Pseudomonadati</taxon>
        <taxon>Planctomycetota</taxon>
        <taxon>Planctomycetia</taxon>
        <taxon>Pirellulales</taxon>
        <taxon>Pirellulaceae</taxon>
        <taxon>Blastopirellula</taxon>
    </lineage>
</organism>
<evidence type="ECO:0000256" key="5">
    <source>
        <dbReference type="SAM" id="MobiDB-lite"/>
    </source>
</evidence>
<dbReference type="Proteomes" id="UP001139103">
    <property type="component" value="Unassembled WGS sequence"/>
</dbReference>
<reference evidence="6" key="1">
    <citation type="submission" date="2021-11" db="EMBL/GenBank/DDBJ databases">
        <title>Genome sequence.</title>
        <authorList>
            <person name="Sun Q."/>
        </authorList>
    </citation>
    <scope>NUCLEOTIDE SEQUENCE</scope>
    <source>
        <strain evidence="6">JC732</strain>
    </source>
</reference>
<feature type="coiled-coil region" evidence="4">
    <location>
        <begin position="32"/>
        <end position="59"/>
    </location>
</feature>
<dbReference type="RefSeq" id="WP_230218519.1">
    <property type="nucleotide sequence ID" value="NZ_JAJKFT010000008.1"/>
</dbReference>
<comment type="similarity">
    <text evidence="1">Belongs to the V-ATPase D subunit family.</text>
</comment>
<feature type="region of interest" description="Disordered" evidence="5">
    <location>
        <begin position="190"/>
        <end position="209"/>
    </location>
</feature>
<accession>A0A9X1MMB2</accession>